<comment type="caution">
    <text evidence="1">The sequence shown here is derived from an EMBL/GenBank/DDBJ whole genome shotgun (WGS) entry which is preliminary data.</text>
</comment>
<protein>
    <submittedName>
        <fullName evidence="1">Uncharacterized protein</fullName>
    </submittedName>
</protein>
<gene>
    <name evidence="1" type="ORF">MILVUS5_LOCUS39987</name>
</gene>
<evidence type="ECO:0000313" key="1">
    <source>
        <dbReference type="EMBL" id="CAJ2677498.1"/>
    </source>
</evidence>
<name>A0ACB0MAK5_TRIPR</name>
<accession>A0ACB0MAK5</accession>
<organism evidence="1 2">
    <name type="scientific">Trifolium pratense</name>
    <name type="common">Red clover</name>
    <dbReference type="NCBI Taxonomy" id="57577"/>
    <lineage>
        <taxon>Eukaryota</taxon>
        <taxon>Viridiplantae</taxon>
        <taxon>Streptophyta</taxon>
        <taxon>Embryophyta</taxon>
        <taxon>Tracheophyta</taxon>
        <taxon>Spermatophyta</taxon>
        <taxon>Magnoliopsida</taxon>
        <taxon>eudicotyledons</taxon>
        <taxon>Gunneridae</taxon>
        <taxon>Pentapetalae</taxon>
        <taxon>rosids</taxon>
        <taxon>fabids</taxon>
        <taxon>Fabales</taxon>
        <taxon>Fabaceae</taxon>
        <taxon>Papilionoideae</taxon>
        <taxon>50 kb inversion clade</taxon>
        <taxon>NPAAA clade</taxon>
        <taxon>Hologalegina</taxon>
        <taxon>IRL clade</taxon>
        <taxon>Trifolieae</taxon>
        <taxon>Trifolium</taxon>
    </lineage>
</organism>
<keyword evidence="2" id="KW-1185">Reference proteome</keyword>
<sequence>MEVALLSSFVVTRNEGDLAAFLVKTYDIVNDPNTNEIVSWSSTNNSFVVWNPTEFARVILPAYFKSNNFSSFTRQLNTYGFRKIHDGQWEYANENFIKDQKHLLKNIQRKDSHHPRDYDELIEKINNHQKRTNLRIERFQQRLDAMETMQKNLMNLFEKAIQNPSFVGQLSDKFASG</sequence>
<dbReference type="EMBL" id="CASHSV030000823">
    <property type="protein sequence ID" value="CAJ2677498.1"/>
    <property type="molecule type" value="Genomic_DNA"/>
</dbReference>
<reference evidence="1" key="1">
    <citation type="submission" date="2023-10" db="EMBL/GenBank/DDBJ databases">
        <authorList>
            <person name="Rodriguez Cubillos JULIANA M."/>
            <person name="De Vega J."/>
        </authorList>
    </citation>
    <scope>NUCLEOTIDE SEQUENCE</scope>
</reference>
<proteinExistence type="predicted"/>
<dbReference type="Proteomes" id="UP001177021">
    <property type="component" value="Unassembled WGS sequence"/>
</dbReference>
<evidence type="ECO:0000313" key="2">
    <source>
        <dbReference type="Proteomes" id="UP001177021"/>
    </source>
</evidence>